<dbReference type="OrthoDB" id="9814202at2"/>
<gene>
    <name evidence="4" type="ORF">DFP79_0165</name>
</gene>
<dbReference type="EMBL" id="SNXC01000002">
    <property type="protein sequence ID" value="TDP01263.1"/>
    <property type="molecule type" value="Genomic_DNA"/>
</dbReference>
<dbReference type="Gene3D" id="3.30.70.270">
    <property type="match status" value="1"/>
</dbReference>
<dbReference type="InterPro" id="IPR052155">
    <property type="entry name" value="Biofilm_reg_signaling"/>
</dbReference>
<evidence type="ECO:0000313" key="5">
    <source>
        <dbReference type="Proteomes" id="UP000294656"/>
    </source>
</evidence>
<dbReference type="CDD" id="cd01948">
    <property type="entry name" value="EAL"/>
    <property type="match status" value="1"/>
</dbReference>
<sequence>MNNVYSDSSHSERREVLSLLYTRSLVGIGAALVLAFVLVFGFDHPFDMAQRLIWLAVMTTILMARVVDHFCYVFAVKHNQERIYPRYIKRFSICLILTALTWSVYGVWFHETSTFVSNISSVVILGALASGSVNFLSASRFLSAAYSTLVLLPYSIVLIFSSTASFHIFGWLGIFFTSIIFANALSASRFTKQAISHKYQNLHLISHMENEIEQRTKQLDHLSRFDSLTDLLNRYGFLKALKHIQKESRHYSLMFVDLDGFKSINDRFGHAVGDDLLKQTAERLKHLLNDSDVVGRWGGDEFLILTLDQEKLEEKANGLIQKLSQPYLINRMSLSVGATIGVASYPEHGDSHSALIQNADIAMYQQKKIEKGLVGFFNQTLIEKYNRELMLKKKLDEAIRNNSLELYYQPIFDARTNEVVSFEALCRWQLNGEFISPDEFIVIAEQHGLIQALGNWVLKRACEDSASLSQAYPNAAIGINVSVIQFQNDEFVDLIEKVLAETGVGSSKIHLELTESVFATDKGALLKRIERVRDMGIKVSIDDFGTGYSSLSVIQDIGVDVIKIDRAFINNIFKNGSAIIGAVVHMSQSMGQGVVAEGVETQEQADKLIANGIYHHQGFLYNKPVPLSELLKQNC</sequence>
<name>A0A4V3CHE2_9GAMM</name>
<dbReference type="NCBIfam" id="TIGR00254">
    <property type="entry name" value="GGDEF"/>
    <property type="match status" value="1"/>
</dbReference>
<dbReference type="AlphaFoldDB" id="A0A4V3CHE2"/>
<dbReference type="Pfam" id="PF00990">
    <property type="entry name" value="GGDEF"/>
    <property type="match status" value="1"/>
</dbReference>
<dbReference type="RefSeq" id="WP_133502028.1">
    <property type="nucleotide sequence ID" value="NZ_SNXC01000002.1"/>
</dbReference>
<dbReference type="InterPro" id="IPR000160">
    <property type="entry name" value="GGDEF_dom"/>
</dbReference>
<evidence type="ECO:0000259" key="2">
    <source>
        <dbReference type="PROSITE" id="PS50883"/>
    </source>
</evidence>
<accession>A0A4V3CHE2</accession>
<feature type="domain" description="EAL" evidence="2">
    <location>
        <begin position="388"/>
        <end position="635"/>
    </location>
</feature>
<evidence type="ECO:0000256" key="1">
    <source>
        <dbReference type="SAM" id="Phobius"/>
    </source>
</evidence>
<dbReference type="InterPro" id="IPR035919">
    <property type="entry name" value="EAL_sf"/>
</dbReference>
<evidence type="ECO:0000259" key="3">
    <source>
        <dbReference type="PROSITE" id="PS50887"/>
    </source>
</evidence>
<dbReference type="PANTHER" id="PTHR44757:SF2">
    <property type="entry name" value="BIOFILM ARCHITECTURE MAINTENANCE PROTEIN MBAA"/>
    <property type="match status" value="1"/>
</dbReference>
<dbReference type="CDD" id="cd01949">
    <property type="entry name" value="GGDEF"/>
    <property type="match status" value="1"/>
</dbReference>
<feature type="transmembrane region" description="Helical" evidence="1">
    <location>
        <begin position="87"/>
        <end position="109"/>
    </location>
</feature>
<organism evidence="4 5">
    <name type="scientific">Marinomonas balearica</name>
    <dbReference type="NCBI Taxonomy" id="491947"/>
    <lineage>
        <taxon>Bacteria</taxon>
        <taxon>Pseudomonadati</taxon>
        <taxon>Pseudomonadota</taxon>
        <taxon>Gammaproteobacteria</taxon>
        <taxon>Oceanospirillales</taxon>
        <taxon>Oceanospirillaceae</taxon>
        <taxon>Marinomonas</taxon>
    </lineage>
</organism>
<feature type="transmembrane region" description="Helical" evidence="1">
    <location>
        <begin position="52"/>
        <end position="75"/>
    </location>
</feature>
<dbReference type="SUPFAM" id="SSF141868">
    <property type="entry name" value="EAL domain-like"/>
    <property type="match status" value="1"/>
</dbReference>
<dbReference type="PROSITE" id="PS50887">
    <property type="entry name" value="GGDEF"/>
    <property type="match status" value="1"/>
</dbReference>
<dbReference type="InterPro" id="IPR001633">
    <property type="entry name" value="EAL_dom"/>
</dbReference>
<reference evidence="4 5" key="1">
    <citation type="submission" date="2019-03" db="EMBL/GenBank/DDBJ databases">
        <title>Genomic Encyclopedia of Type Strains, Phase III (KMG-III): the genomes of soil and plant-associated and newly described type strains.</title>
        <authorList>
            <person name="Whitman W."/>
        </authorList>
    </citation>
    <scope>NUCLEOTIDE SEQUENCE [LARGE SCALE GENOMIC DNA]</scope>
    <source>
        <strain evidence="4 5">CECT 7378</strain>
    </source>
</reference>
<keyword evidence="1" id="KW-0812">Transmembrane</keyword>
<dbReference type="Pfam" id="PF00563">
    <property type="entry name" value="EAL"/>
    <property type="match status" value="1"/>
</dbReference>
<dbReference type="InterPro" id="IPR029787">
    <property type="entry name" value="Nucleotide_cyclase"/>
</dbReference>
<dbReference type="Proteomes" id="UP000294656">
    <property type="component" value="Unassembled WGS sequence"/>
</dbReference>
<comment type="caution">
    <text evidence="4">The sequence shown here is derived from an EMBL/GenBank/DDBJ whole genome shotgun (WGS) entry which is preliminary data.</text>
</comment>
<keyword evidence="5" id="KW-1185">Reference proteome</keyword>
<dbReference type="PANTHER" id="PTHR44757">
    <property type="entry name" value="DIGUANYLATE CYCLASE DGCP"/>
    <property type="match status" value="1"/>
</dbReference>
<keyword evidence="1" id="KW-0472">Membrane</keyword>
<proteinExistence type="predicted"/>
<feature type="transmembrane region" description="Helical" evidence="1">
    <location>
        <begin position="20"/>
        <end position="40"/>
    </location>
</feature>
<dbReference type="InterPro" id="IPR043128">
    <property type="entry name" value="Rev_trsase/Diguanyl_cyclase"/>
</dbReference>
<dbReference type="PROSITE" id="PS50883">
    <property type="entry name" value="EAL"/>
    <property type="match status" value="1"/>
</dbReference>
<dbReference type="SMART" id="SM00052">
    <property type="entry name" value="EAL"/>
    <property type="match status" value="1"/>
</dbReference>
<dbReference type="SMART" id="SM00267">
    <property type="entry name" value="GGDEF"/>
    <property type="match status" value="1"/>
</dbReference>
<feature type="domain" description="GGDEF" evidence="3">
    <location>
        <begin position="249"/>
        <end position="379"/>
    </location>
</feature>
<feature type="transmembrane region" description="Helical" evidence="1">
    <location>
        <begin position="143"/>
        <end position="162"/>
    </location>
</feature>
<keyword evidence="1" id="KW-1133">Transmembrane helix</keyword>
<feature type="transmembrane region" description="Helical" evidence="1">
    <location>
        <begin position="115"/>
        <end position="136"/>
    </location>
</feature>
<dbReference type="Gene3D" id="3.20.20.450">
    <property type="entry name" value="EAL domain"/>
    <property type="match status" value="1"/>
</dbReference>
<evidence type="ECO:0000313" key="4">
    <source>
        <dbReference type="EMBL" id="TDP01263.1"/>
    </source>
</evidence>
<dbReference type="SUPFAM" id="SSF55073">
    <property type="entry name" value="Nucleotide cyclase"/>
    <property type="match status" value="1"/>
</dbReference>
<protein>
    <submittedName>
        <fullName evidence="4">Diguanylate cyclase/phosphodiesterase</fullName>
    </submittedName>
</protein>